<comment type="caution">
    <text evidence="1">The sequence shown here is derived from an EMBL/GenBank/DDBJ whole genome shotgun (WGS) entry which is preliminary data.</text>
</comment>
<gene>
    <name evidence="1" type="ORF">A3B50_02420</name>
</gene>
<dbReference type="EMBL" id="MGAQ01000015">
    <property type="protein sequence ID" value="OGK50613.1"/>
    <property type="molecule type" value="Genomic_DNA"/>
</dbReference>
<organism evidence="1 2">
    <name type="scientific">Candidatus Roizmanbacteria bacterium RIFCSPLOWO2_01_FULL_40_42</name>
    <dbReference type="NCBI Taxonomy" id="1802066"/>
    <lineage>
        <taxon>Bacteria</taxon>
        <taxon>Candidatus Roizmaniibacteriota</taxon>
    </lineage>
</organism>
<reference evidence="1 2" key="1">
    <citation type="journal article" date="2016" name="Nat. Commun.">
        <title>Thousands of microbial genomes shed light on interconnected biogeochemical processes in an aquifer system.</title>
        <authorList>
            <person name="Anantharaman K."/>
            <person name="Brown C.T."/>
            <person name="Hug L.A."/>
            <person name="Sharon I."/>
            <person name="Castelle C.J."/>
            <person name="Probst A.J."/>
            <person name="Thomas B.C."/>
            <person name="Singh A."/>
            <person name="Wilkins M.J."/>
            <person name="Karaoz U."/>
            <person name="Brodie E.L."/>
            <person name="Williams K.H."/>
            <person name="Hubbard S.S."/>
            <person name="Banfield J.F."/>
        </authorList>
    </citation>
    <scope>NUCLEOTIDE SEQUENCE [LARGE SCALE GENOMIC DNA]</scope>
</reference>
<evidence type="ECO:0000313" key="2">
    <source>
        <dbReference type="Proteomes" id="UP000178558"/>
    </source>
</evidence>
<sequence length="131" mass="14786">MRACENEPRDIGFFRLQMSLLPVVLSLLGETIVTPLSSHRIERLASLGKTVYKKRRARLSRNSDLLTIPNGGGVIARVGGVEHRIEDYRIRPEVDRPDGHAFLRVGPEELRLDKDHPEGDIGNIHVEYRPG</sequence>
<dbReference type="Proteomes" id="UP000178558">
    <property type="component" value="Unassembled WGS sequence"/>
</dbReference>
<dbReference type="AlphaFoldDB" id="A0A1F7J4T9"/>
<proteinExistence type="predicted"/>
<name>A0A1F7J4T9_9BACT</name>
<protein>
    <submittedName>
        <fullName evidence="1">Uncharacterized protein</fullName>
    </submittedName>
</protein>
<evidence type="ECO:0000313" key="1">
    <source>
        <dbReference type="EMBL" id="OGK50613.1"/>
    </source>
</evidence>
<accession>A0A1F7J4T9</accession>